<evidence type="ECO:0000313" key="1">
    <source>
        <dbReference type="EMBL" id="CAD7647217.1"/>
    </source>
</evidence>
<dbReference type="EMBL" id="OC893733">
    <property type="protein sequence ID" value="CAD7647217.1"/>
    <property type="molecule type" value="Genomic_DNA"/>
</dbReference>
<dbReference type="AlphaFoldDB" id="A0A7R9LSR2"/>
<dbReference type="Proteomes" id="UP000759131">
    <property type="component" value="Unassembled WGS sequence"/>
</dbReference>
<feature type="non-terminal residue" evidence="1">
    <location>
        <position position="327"/>
    </location>
</feature>
<feature type="non-terminal residue" evidence="1">
    <location>
        <position position="1"/>
    </location>
</feature>
<keyword evidence="2" id="KW-1185">Reference proteome</keyword>
<evidence type="ECO:0000313" key="2">
    <source>
        <dbReference type="Proteomes" id="UP000759131"/>
    </source>
</evidence>
<gene>
    <name evidence="1" type="ORF">OSB1V03_LOCUS21339</name>
</gene>
<reference evidence="1" key="1">
    <citation type="submission" date="2020-11" db="EMBL/GenBank/DDBJ databases">
        <authorList>
            <person name="Tran Van P."/>
        </authorList>
    </citation>
    <scope>NUCLEOTIDE SEQUENCE</scope>
</reference>
<dbReference type="EMBL" id="CAJPIZ010039158">
    <property type="protein sequence ID" value="CAG2121393.1"/>
    <property type="molecule type" value="Genomic_DNA"/>
</dbReference>
<protein>
    <submittedName>
        <fullName evidence="1">Uncharacterized protein</fullName>
    </submittedName>
</protein>
<organism evidence="1">
    <name type="scientific">Medioppia subpectinata</name>
    <dbReference type="NCBI Taxonomy" id="1979941"/>
    <lineage>
        <taxon>Eukaryota</taxon>
        <taxon>Metazoa</taxon>
        <taxon>Ecdysozoa</taxon>
        <taxon>Arthropoda</taxon>
        <taxon>Chelicerata</taxon>
        <taxon>Arachnida</taxon>
        <taxon>Acari</taxon>
        <taxon>Acariformes</taxon>
        <taxon>Sarcoptiformes</taxon>
        <taxon>Oribatida</taxon>
        <taxon>Brachypylina</taxon>
        <taxon>Oppioidea</taxon>
        <taxon>Oppiidae</taxon>
        <taxon>Medioppia</taxon>
    </lineage>
</organism>
<accession>A0A7R9LSR2</accession>
<dbReference type="OrthoDB" id="6528973at2759"/>
<sequence length="327" mass="38227">WFRDRLWPQVVDKVPLITADDSARHQITELLFAFVLKETDLLTDAEALYYESVLDLFNDEIAFGVMFWLKMCSHFNWRRHYVKLVARHQRCRELLDVLCRELTAHESAHCLTADELQYFYSVVDSVCVQTIASNVLNGKSGDNRYFIDLQKTVEQNVVNRKDYKPLMRQLPTFIVLIEELIGFAFTLIPSDGQTCGELSLKMLTEMDDLFGHSFKDTDVSDDHKYHSLPEDLIDARSVQKSLDLVNKRLNESNVELKSLKKFFRLIDKTLETLPSNRFPYFSDILRDDSHKNHRKLMDLLLSFGDYNEFKELIESVAAEDVVRYECT</sequence>
<name>A0A7R9LSR2_9ACAR</name>
<proteinExistence type="predicted"/>